<dbReference type="KEGG" id="vg:9887879"/>
<evidence type="ECO:0008006" key="3">
    <source>
        <dbReference type="Google" id="ProtNLM"/>
    </source>
</evidence>
<reference evidence="1 2" key="1">
    <citation type="journal article" date="2010" name="Proc. Natl. Acad. Sci. U.S.A.">
        <title>Giant virus with a remarkable complement of genes infects marine zooplankton.</title>
        <authorList>
            <person name="Fischer M.G."/>
            <person name="Allen M.J."/>
            <person name="Wilson W.H."/>
            <person name="Suttle C.A."/>
        </authorList>
    </citation>
    <scope>NUCLEOTIDE SEQUENCE [LARGE SCALE GENOMIC DNA]</scope>
    <source>
        <strain evidence="1 2">BV-PW1</strain>
    </source>
</reference>
<sequence length="138" mass="16195">MDNQHAPIKRSKQTKGDQFVNKVDLKKITHDFITFYYNTWINDVNKLFSHPMWKSYTIINIEGTKLNPLETVQYFKRFEGATFSIENYQYAPDGSRRIDIMSKGIMTQSGITKTLVQTFALIEIKGDFYLKSTQIYFV</sequence>
<organismHost>
    <name type="scientific">Cafeteria roenbergensis</name>
    <name type="common">Marine flagellate</name>
    <dbReference type="NCBI Taxonomy" id="33653"/>
</organismHost>
<name>E3T5P7_CROVB</name>
<accession>E3T5P7</accession>
<dbReference type="RefSeq" id="YP_003970109.1">
    <property type="nucleotide sequence ID" value="NC_014637.1"/>
</dbReference>
<evidence type="ECO:0000313" key="1">
    <source>
        <dbReference type="EMBL" id="ADO67510.1"/>
    </source>
</evidence>
<protein>
    <recommendedName>
        <fullName evidence="3">NTF2 domain-containing protein</fullName>
    </recommendedName>
</protein>
<dbReference type="GeneID" id="9887879"/>
<gene>
    <name evidence="1" type="ORF">crov476</name>
</gene>
<organism evidence="1 2">
    <name type="scientific">Cafeteria roenbergensis virus (strain BV-PW1)</name>
    <name type="common">CroV</name>
    <dbReference type="NCBI Taxonomy" id="693272"/>
    <lineage>
        <taxon>Viruses</taxon>
        <taxon>Varidnaviria</taxon>
        <taxon>Bamfordvirae</taxon>
        <taxon>Nucleocytoviricota</taxon>
        <taxon>Megaviricetes</taxon>
        <taxon>Imitervirales</taxon>
        <taxon>Mimiviridae</taxon>
        <taxon>Aliimimivirinae</taxon>
        <taxon>Rheavirus</taxon>
        <taxon>Rheavirus sinusmexicani</taxon>
    </lineage>
</organism>
<dbReference type="Proteomes" id="UP000029781">
    <property type="component" value="Segment"/>
</dbReference>
<proteinExistence type="predicted"/>
<evidence type="ECO:0000313" key="2">
    <source>
        <dbReference type="Proteomes" id="UP000029781"/>
    </source>
</evidence>
<dbReference type="EMBL" id="GU244497">
    <property type="protein sequence ID" value="ADO67510.1"/>
    <property type="molecule type" value="Genomic_DNA"/>
</dbReference>
<keyword evidence="2" id="KW-1185">Reference proteome</keyword>